<evidence type="ECO:0000256" key="2">
    <source>
        <dbReference type="ARBA" id="ARBA00022692"/>
    </source>
</evidence>
<keyword evidence="2" id="KW-0812">Transmembrane</keyword>
<dbReference type="OrthoDB" id="1426517at2759"/>
<keyword evidence="4" id="KW-0472">Membrane</keyword>
<name>A0A067KKD3_JATCU</name>
<dbReference type="InterPro" id="IPR004864">
    <property type="entry name" value="LEA_2"/>
</dbReference>
<dbReference type="Proteomes" id="UP000027138">
    <property type="component" value="Unassembled WGS sequence"/>
</dbReference>
<dbReference type="AlphaFoldDB" id="A0A067KKD3"/>
<dbReference type="GO" id="GO:0098542">
    <property type="term" value="P:defense response to other organism"/>
    <property type="evidence" value="ECO:0007669"/>
    <property type="project" value="InterPro"/>
</dbReference>
<dbReference type="Pfam" id="PF03168">
    <property type="entry name" value="LEA_2"/>
    <property type="match status" value="1"/>
</dbReference>
<evidence type="ECO:0000256" key="3">
    <source>
        <dbReference type="ARBA" id="ARBA00022989"/>
    </source>
</evidence>
<sequence length="173" mass="19034">MLLSQPKKPTFVLEDATVNALSLSGSNFLTSNVQVTVSTRNPNERIGIYYEKLDIYASYRNQQITIATQLPRSYQGHKDITIWSPFVYGNSVPMWPFLAASLGQDLNAGAVLVNIKIDGTLKWKVGSWISGKYRVNVNCPAFLNFARNAHGIADGVGIKYQFAQACSAEVALS</sequence>
<dbReference type="STRING" id="180498.A0A067KKD3"/>
<evidence type="ECO:0000259" key="5">
    <source>
        <dbReference type="Pfam" id="PF03168"/>
    </source>
</evidence>
<comment type="subcellular location">
    <subcellularLocation>
        <location evidence="1">Membrane</location>
        <topology evidence="1">Single-pass membrane protein</topology>
    </subcellularLocation>
</comment>
<dbReference type="GO" id="GO:0005886">
    <property type="term" value="C:plasma membrane"/>
    <property type="evidence" value="ECO:0007669"/>
    <property type="project" value="TreeGrafter"/>
</dbReference>
<reference evidence="6 7" key="1">
    <citation type="journal article" date="2014" name="PLoS ONE">
        <title>Global Analysis of Gene Expression Profiles in Physic Nut (Jatropha curcas L.) Seedlings Exposed to Salt Stress.</title>
        <authorList>
            <person name="Zhang L."/>
            <person name="Zhang C."/>
            <person name="Wu P."/>
            <person name="Chen Y."/>
            <person name="Li M."/>
            <person name="Jiang H."/>
            <person name="Wu G."/>
        </authorList>
    </citation>
    <scope>NUCLEOTIDE SEQUENCE [LARGE SCALE GENOMIC DNA]</scope>
    <source>
        <strain evidence="7">cv. GZQX0401</strain>
        <tissue evidence="6">Young leaves</tissue>
    </source>
</reference>
<evidence type="ECO:0000256" key="1">
    <source>
        <dbReference type="ARBA" id="ARBA00004167"/>
    </source>
</evidence>
<evidence type="ECO:0000313" key="7">
    <source>
        <dbReference type="Proteomes" id="UP000027138"/>
    </source>
</evidence>
<keyword evidence="7" id="KW-1185">Reference proteome</keyword>
<accession>A0A067KKD3</accession>
<evidence type="ECO:0000256" key="4">
    <source>
        <dbReference type="ARBA" id="ARBA00023136"/>
    </source>
</evidence>
<dbReference type="InterPro" id="IPR044839">
    <property type="entry name" value="NDR1-like"/>
</dbReference>
<feature type="domain" description="Late embryogenesis abundant protein LEA-2 subgroup" evidence="5">
    <location>
        <begin position="36"/>
        <end position="139"/>
    </location>
</feature>
<dbReference type="PANTHER" id="PTHR31415:SF166">
    <property type="entry name" value="LATE EMBRYOGENESIS ABUNDANT (LEA) HYDROXYPROLINE-RICH GLYCOPROTEIN FAMILY"/>
    <property type="match status" value="1"/>
</dbReference>
<evidence type="ECO:0000313" key="6">
    <source>
        <dbReference type="EMBL" id="KDP35478.1"/>
    </source>
</evidence>
<keyword evidence="3" id="KW-1133">Transmembrane helix</keyword>
<dbReference type="EMBL" id="KK914486">
    <property type="protein sequence ID" value="KDP35478.1"/>
    <property type="molecule type" value="Genomic_DNA"/>
</dbReference>
<organism evidence="6 7">
    <name type="scientific">Jatropha curcas</name>
    <name type="common">Barbados nut</name>
    <dbReference type="NCBI Taxonomy" id="180498"/>
    <lineage>
        <taxon>Eukaryota</taxon>
        <taxon>Viridiplantae</taxon>
        <taxon>Streptophyta</taxon>
        <taxon>Embryophyta</taxon>
        <taxon>Tracheophyta</taxon>
        <taxon>Spermatophyta</taxon>
        <taxon>Magnoliopsida</taxon>
        <taxon>eudicotyledons</taxon>
        <taxon>Gunneridae</taxon>
        <taxon>Pentapetalae</taxon>
        <taxon>rosids</taxon>
        <taxon>fabids</taxon>
        <taxon>Malpighiales</taxon>
        <taxon>Euphorbiaceae</taxon>
        <taxon>Crotonoideae</taxon>
        <taxon>Jatropheae</taxon>
        <taxon>Jatropha</taxon>
    </lineage>
</organism>
<gene>
    <name evidence="6" type="ORF">JCGZ_10871</name>
</gene>
<dbReference type="PANTHER" id="PTHR31415">
    <property type="entry name" value="OS05G0367900 PROTEIN"/>
    <property type="match status" value="1"/>
</dbReference>
<protein>
    <recommendedName>
        <fullName evidence="5">Late embryogenesis abundant protein LEA-2 subgroup domain-containing protein</fullName>
    </recommendedName>
</protein>
<dbReference type="GO" id="GO:0009506">
    <property type="term" value="C:plasmodesma"/>
    <property type="evidence" value="ECO:0007669"/>
    <property type="project" value="TreeGrafter"/>
</dbReference>
<proteinExistence type="predicted"/>